<dbReference type="AlphaFoldDB" id="A0A0U0SLN0"/>
<dbReference type="Proteomes" id="UP000038802">
    <property type="component" value="Unassembled WGS sequence"/>
</dbReference>
<gene>
    <name evidence="2" type="ORF">ERS007703_04987</name>
</gene>
<protein>
    <submittedName>
        <fullName evidence="2">Uncharacterized protein</fullName>
    </submittedName>
</protein>
<proteinExistence type="predicted"/>
<dbReference type="EMBL" id="CSAE01001062">
    <property type="protein sequence ID" value="COX26217.1"/>
    <property type="molecule type" value="Genomic_DNA"/>
</dbReference>
<evidence type="ECO:0000256" key="1">
    <source>
        <dbReference type="SAM" id="MobiDB-lite"/>
    </source>
</evidence>
<sequence>MRSWPLGPRQALSKPRVTPPASIEETVASIGMSVSGIDPPVHRRSEANISPCRNRCVGCCIHTSMVIAFQTVAARAATTRGDAADHRPARVLPGCCHPRMFAVGGRRDVLKRRTFGPSREKP</sequence>
<accession>A0A0U0SLN0</accession>
<feature type="region of interest" description="Disordered" evidence="1">
    <location>
        <begin position="1"/>
        <end position="20"/>
    </location>
</feature>
<organism evidence="2 3">
    <name type="scientific">Mycobacterium tuberculosis</name>
    <dbReference type="NCBI Taxonomy" id="1773"/>
    <lineage>
        <taxon>Bacteria</taxon>
        <taxon>Bacillati</taxon>
        <taxon>Actinomycetota</taxon>
        <taxon>Actinomycetes</taxon>
        <taxon>Mycobacteriales</taxon>
        <taxon>Mycobacteriaceae</taxon>
        <taxon>Mycobacterium</taxon>
        <taxon>Mycobacterium tuberculosis complex</taxon>
    </lineage>
</organism>
<name>A0A0U0SLN0_MYCTX</name>
<reference evidence="3" key="1">
    <citation type="submission" date="2015-03" db="EMBL/GenBank/DDBJ databases">
        <authorList>
            <consortium name="Pathogen Informatics"/>
        </authorList>
    </citation>
    <scope>NUCLEOTIDE SEQUENCE [LARGE SCALE GENOMIC DNA]</scope>
    <source>
        <strain evidence="3">K00500041</strain>
    </source>
</reference>
<evidence type="ECO:0000313" key="3">
    <source>
        <dbReference type="Proteomes" id="UP000038802"/>
    </source>
</evidence>
<evidence type="ECO:0000313" key="2">
    <source>
        <dbReference type="EMBL" id="COX26217.1"/>
    </source>
</evidence>